<dbReference type="EMBL" id="FOVR01000014">
    <property type="protein sequence ID" value="SFO86583.1"/>
    <property type="molecule type" value="Genomic_DNA"/>
</dbReference>
<dbReference type="STRING" id="655353.SAMN04488056_11496"/>
<dbReference type="GO" id="GO:0005524">
    <property type="term" value="F:ATP binding"/>
    <property type="evidence" value="ECO:0007669"/>
    <property type="project" value="InterPro"/>
</dbReference>
<proteinExistence type="predicted"/>
<dbReference type="InterPro" id="IPR050764">
    <property type="entry name" value="CbbQ/NirQ/NorQ/GpvN"/>
</dbReference>
<dbReference type="Pfam" id="PF07726">
    <property type="entry name" value="AAA_3"/>
    <property type="match status" value="1"/>
</dbReference>
<dbReference type="RefSeq" id="WP_090075088.1">
    <property type="nucleotide sequence ID" value="NZ_FOVR01000014.1"/>
</dbReference>
<evidence type="ECO:0000313" key="3">
    <source>
        <dbReference type="Proteomes" id="UP000199236"/>
    </source>
</evidence>
<name>A0A1I5KP31_9HYPH</name>
<gene>
    <name evidence="2" type="ORF">SAMN04488056_11496</name>
</gene>
<evidence type="ECO:0000313" key="2">
    <source>
        <dbReference type="EMBL" id="SFO86583.1"/>
    </source>
</evidence>
<dbReference type="PANTHER" id="PTHR42759">
    <property type="entry name" value="MOXR FAMILY PROTEIN"/>
    <property type="match status" value="1"/>
</dbReference>
<evidence type="ECO:0000259" key="1">
    <source>
        <dbReference type="Pfam" id="PF07726"/>
    </source>
</evidence>
<protein>
    <submittedName>
        <fullName evidence="2">MoxR-like ATPase</fullName>
    </submittedName>
</protein>
<organism evidence="2 3">
    <name type="scientific">Cohaesibacter marisflavi</name>
    <dbReference type="NCBI Taxonomy" id="655353"/>
    <lineage>
        <taxon>Bacteria</taxon>
        <taxon>Pseudomonadati</taxon>
        <taxon>Pseudomonadota</taxon>
        <taxon>Alphaproteobacteria</taxon>
        <taxon>Hyphomicrobiales</taxon>
        <taxon>Cohaesibacteraceae</taxon>
    </lineage>
</organism>
<dbReference type="AlphaFoldDB" id="A0A1I5KP31"/>
<dbReference type="GO" id="GO:0016887">
    <property type="term" value="F:ATP hydrolysis activity"/>
    <property type="evidence" value="ECO:0007669"/>
    <property type="project" value="InterPro"/>
</dbReference>
<dbReference type="Gene3D" id="3.40.50.300">
    <property type="entry name" value="P-loop containing nucleotide triphosphate hydrolases"/>
    <property type="match status" value="1"/>
</dbReference>
<feature type="domain" description="ATPase AAA-3" evidence="1">
    <location>
        <begin position="43"/>
        <end position="151"/>
    </location>
</feature>
<dbReference type="InterPro" id="IPR027417">
    <property type="entry name" value="P-loop_NTPase"/>
</dbReference>
<dbReference type="OrthoDB" id="9808397at2"/>
<dbReference type="InterPro" id="IPR011703">
    <property type="entry name" value="ATPase_AAA-3"/>
</dbReference>
<reference evidence="2 3" key="1">
    <citation type="submission" date="2016-10" db="EMBL/GenBank/DDBJ databases">
        <authorList>
            <person name="de Groot N.N."/>
        </authorList>
    </citation>
    <scope>NUCLEOTIDE SEQUENCE [LARGE SCALE GENOMIC DNA]</scope>
    <source>
        <strain evidence="2 3">CGMCC 1.9157</strain>
    </source>
</reference>
<dbReference type="Gene3D" id="1.10.8.80">
    <property type="entry name" value="Magnesium chelatase subunit I, C-Terminal domain"/>
    <property type="match status" value="1"/>
</dbReference>
<dbReference type="SUPFAM" id="SSF52540">
    <property type="entry name" value="P-loop containing nucleoside triphosphate hydrolases"/>
    <property type="match status" value="1"/>
</dbReference>
<accession>A0A1I5KP31</accession>
<sequence>MNQLPAEQAAHFMLQVKRSVQRDIIGQDAVIDGMIAALFTGGHVLLESNPGLGKTSLAVSFAKSLKMKDGAGYGRIQFTPDLLPSDITGTFMPNMSGSGEPFVFQPGPIFRQILLADEINRATPKTQAAMLEAMAERKVTVLGETRSLVESRVISQNMQQARFETPFMVIGTQNPIDQEGTYDLPEAQLDRFQLKLLMAPSDSAALVEIVERVSGGHTGIEGEEQTPLDIDAYSADQCGWLIDQTRALLSETKMPRKMVEHAVNLVQATHGAAKAAELVDIPERSGEQIVQFVERYCEWPLGPRAAIALIQASKAKAFLLSAESATTQMQAMAARALLEMAPGALRHRVKFKYSWQRMALEDFPALRSMRDMEKVRDALLLHLLALTAPQAASYSEFFKPYQLDQ</sequence>
<dbReference type="PANTHER" id="PTHR42759:SF1">
    <property type="entry name" value="MAGNESIUM-CHELATASE SUBUNIT CHLD"/>
    <property type="match status" value="1"/>
</dbReference>
<keyword evidence="3" id="KW-1185">Reference proteome</keyword>
<dbReference type="Proteomes" id="UP000199236">
    <property type="component" value="Unassembled WGS sequence"/>
</dbReference>